<dbReference type="GO" id="GO:0008168">
    <property type="term" value="F:methyltransferase activity"/>
    <property type="evidence" value="ECO:0007669"/>
    <property type="project" value="UniProtKB-KW"/>
</dbReference>
<dbReference type="InterPro" id="IPR038576">
    <property type="entry name" value="Methyltransf_Zn-bd_dom_put_sf"/>
</dbReference>
<dbReference type="SUPFAM" id="SSF53335">
    <property type="entry name" value="S-adenosyl-L-methionine-dependent methyltransferases"/>
    <property type="match status" value="1"/>
</dbReference>
<dbReference type="CDD" id="cd02440">
    <property type="entry name" value="AdoMet_MTases"/>
    <property type="match status" value="1"/>
</dbReference>
<dbReference type="Gene3D" id="3.40.50.150">
    <property type="entry name" value="Vaccinia Virus protein VP39"/>
    <property type="match status" value="1"/>
</dbReference>
<sequence length="394" mass="44421">MTHLIDCPICGSSSLVDFIKLPNLPIYCNLLWADRQEAKDCPKGDIELAFCDQCGGIVNVVFDPEKLGYSQDYENSLHYSSRFQSYVEALANRLIEQHQLHNKTIVEIGCGKGDFLAMLCEQGNNSGIGFDSSYVERPEHEALGDRLKFIKDFYSEKYVEYQGDFVCCRQVLEHVQKPADLLDPLRKTLDADAKTVVFFEVPNALYTIRNMMVWDVIYEHCTYFTPSSLSYAFTNAGYTVSETSEEFGGQFLSIEAQPAKHSEPAADIDAIAQLSKDIADFKTRFETQTQRWEARLSQLFEQGKKVAIWGSGSKGVTFLNLLNQGGKVEYAVDINPRKQGKFIPGTGQKIVSPEHVAQHPTDVVIVMNPLYKEEIRDMLKEIGLSPEILTTESF</sequence>
<dbReference type="EMBL" id="QBMC01000019">
    <property type="protein sequence ID" value="PZO21662.1"/>
    <property type="molecule type" value="Genomic_DNA"/>
</dbReference>
<evidence type="ECO:0000259" key="1">
    <source>
        <dbReference type="Pfam" id="PF08484"/>
    </source>
</evidence>
<keyword evidence="2" id="KW-0489">Methyltransferase</keyword>
<dbReference type="Proteomes" id="UP000249354">
    <property type="component" value="Unassembled WGS sequence"/>
</dbReference>
<reference evidence="2 3" key="2">
    <citation type="submission" date="2018-06" db="EMBL/GenBank/DDBJ databases">
        <title>Metagenomic assembly of (sub)arctic Cyanobacteria and their associated microbiome from non-axenic cultures.</title>
        <authorList>
            <person name="Baurain D."/>
        </authorList>
    </citation>
    <scope>NUCLEOTIDE SEQUENCE [LARGE SCALE GENOMIC DNA]</scope>
    <source>
        <strain evidence="2">ULC129bin1</strain>
    </source>
</reference>
<keyword evidence="2" id="KW-0808">Transferase</keyword>
<accession>A0A2W4UML9</accession>
<dbReference type="Pfam" id="PF13489">
    <property type="entry name" value="Methyltransf_23"/>
    <property type="match status" value="1"/>
</dbReference>
<reference evidence="3" key="1">
    <citation type="submission" date="2018-04" db="EMBL/GenBank/DDBJ databases">
        <authorList>
            <person name="Cornet L."/>
        </authorList>
    </citation>
    <scope>NUCLEOTIDE SEQUENCE [LARGE SCALE GENOMIC DNA]</scope>
</reference>
<name>A0A2W4UML9_9CYAN</name>
<feature type="domain" description="C-methyltransferase" evidence="1">
    <location>
        <begin position="277"/>
        <end position="382"/>
    </location>
</feature>
<evidence type="ECO:0000313" key="2">
    <source>
        <dbReference type="EMBL" id="PZO21662.1"/>
    </source>
</evidence>
<dbReference type="InterPro" id="IPR029063">
    <property type="entry name" value="SAM-dependent_MTases_sf"/>
</dbReference>
<dbReference type="Gene3D" id="3.40.50.720">
    <property type="entry name" value="NAD(P)-binding Rossmann-like Domain"/>
    <property type="match status" value="1"/>
</dbReference>
<dbReference type="InterPro" id="IPR036291">
    <property type="entry name" value="NAD(P)-bd_dom_sf"/>
</dbReference>
<gene>
    <name evidence="2" type="ORF">DCF25_04800</name>
</gene>
<dbReference type="PANTHER" id="PTHR43861">
    <property type="entry name" value="TRANS-ACONITATE 2-METHYLTRANSFERASE-RELATED"/>
    <property type="match status" value="1"/>
</dbReference>
<dbReference type="GO" id="GO:0032259">
    <property type="term" value="P:methylation"/>
    <property type="evidence" value="ECO:0007669"/>
    <property type="project" value="UniProtKB-KW"/>
</dbReference>
<dbReference type="SUPFAM" id="SSF51735">
    <property type="entry name" value="NAD(P)-binding Rossmann-fold domains"/>
    <property type="match status" value="1"/>
</dbReference>
<proteinExistence type="predicted"/>
<organism evidence="2 3">
    <name type="scientific">Leptolyngbya foveolarum</name>
    <dbReference type="NCBI Taxonomy" id="47253"/>
    <lineage>
        <taxon>Bacteria</taxon>
        <taxon>Bacillati</taxon>
        <taxon>Cyanobacteriota</taxon>
        <taxon>Cyanophyceae</taxon>
        <taxon>Leptolyngbyales</taxon>
        <taxon>Leptolyngbyaceae</taxon>
        <taxon>Leptolyngbya group</taxon>
        <taxon>Leptolyngbya</taxon>
    </lineage>
</organism>
<dbReference type="AlphaFoldDB" id="A0A2W4UML9"/>
<dbReference type="Pfam" id="PF08484">
    <property type="entry name" value="Methyltransf_14"/>
    <property type="match status" value="1"/>
</dbReference>
<evidence type="ECO:0000313" key="3">
    <source>
        <dbReference type="Proteomes" id="UP000249354"/>
    </source>
</evidence>
<protein>
    <submittedName>
        <fullName evidence="2">Methyltransferase</fullName>
    </submittedName>
</protein>
<dbReference type="Gene3D" id="6.20.50.110">
    <property type="entry name" value="Methyltransferase, zinc-binding domain"/>
    <property type="match status" value="1"/>
</dbReference>
<dbReference type="InterPro" id="IPR013691">
    <property type="entry name" value="MeTrfase_14"/>
</dbReference>
<comment type="caution">
    <text evidence="2">The sequence shown here is derived from an EMBL/GenBank/DDBJ whole genome shotgun (WGS) entry which is preliminary data.</text>
</comment>